<gene>
    <name evidence="2" type="ORF">KY5_2868c</name>
</gene>
<proteinExistence type="predicted"/>
<reference evidence="2 3" key="1">
    <citation type="submission" date="2017-08" db="EMBL/GenBank/DDBJ databases">
        <title>Complete Genome Sequence of Streptomyces formicae KY5, the formicamycin producer.</title>
        <authorList>
            <person name="Holmes N.A."/>
            <person name="Devine R."/>
            <person name="Qin Z."/>
            <person name="Seipke R.F."/>
            <person name="Wilkinson B."/>
            <person name="Hutchings M.I."/>
        </authorList>
    </citation>
    <scope>NUCLEOTIDE SEQUENCE [LARGE SCALE GENOMIC DNA]</scope>
    <source>
        <strain evidence="2 3">KY5</strain>
    </source>
</reference>
<protein>
    <submittedName>
        <fullName evidence="2">Uncharacterized protein</fullName>
    </submittedName>
</protein>
<keyword evidence="3" id="KW-1185">Reference proteome</keyword>
<evidence type="ECO:0000313" key="3">
    <source>
        <dbReference type="Proteomes" id="UP000221011"/>
    </source>
</evidence>
<name>A0A291Q8N9_9ACTN</name>
<organism evidence="2 3">
    <name type="scientific">Streptomyces formicae</name>
    <dbReference type="NCBI Taxonomy" id="1616117"/>
    <lineage>
        <taxon>Bacteria</taxon>
        <taxon>Bacillati</taxon>
        <taxon>Actinomycetota</taxon>
        <taxon>Actinomycetes</taxon>
        <taxon>Kitasatosporales</taxon>
        <taxon>Streptomycetaceae</taxon>
        <taxon>Streptomyces</taxon>
    </lineage>
</organism>
<evidence type="ECO:0000313" key="2">
    <source>
        <dbReference type="EMBL" id="ATL27886.1"/>
    </source>
</evidence>
<dbReference type="Proteomes" id="UP000221011">
    <property type="component" value="Chromosome"/>
</dbReference>
<dbReference type="EMBL" id="CP022685">
    <property type="protein sequence ID" value="ATL27886.1"/>
    <property type="molecule type" value="Genomic_DNA"/>
</dbReference>
<dbReference type="KEGG" id="sfk:KY5_2868c"/>
<sequence>MADGAGRWQRIGVIPASRKPSESRTDPIYESLLAMWREQGRTVPGIPDHEWNRLVEQDPWPRN</sequence>
<evidence type="ECO:0000256" key="1">
    <source>
        <dbReference type="SAM" id="MobiDB-lite"/>
    </source>
</evidence>
<accession>A0A291Q8N9</accession>
<dbReference type="AlphaFoldDB" id="A0A291Q8N9"/>
<feature type="region of interest" description="Disordered" evidence="1">
    <location>
        <begin position="1"/>
        <end position="25"/>
    </location>
</feature>